<evidence type="ECO:0000313" key="4">
    <source>
        <dbReference type="Proteomes" id="UP000663881"/>
    </source>
</evidence>
<accession>A0A819U5J7</accession>
<feature type="compositionally biased region" description="Polar residues" evidence="1">
    <location>
        <begin position="90"/>
        <end position="105"/>
    </location>
</feature>
<evidence type="ECO:0000256" key="2">
    <source>
        <dbReference type="SAM" id="SignalP"/>
    </source>
</evidence>
<gene>
    <name evidence="3" type="ORF">OKA104_LOCUS35040</name>
</gene>
<comment type="caution">
    <text evidence="3">The sequence shown here is derived from an EMBL/GenBank/DDBJ whole genome shotgun (WGS) entry which is preliminary data.</text>
</comment>
<protein>
    <submittedName>
        <fullName evidence="3">Uncharacterized protein</fullName>
    </submittedName>
</protein>
<sequence length="171" mass="19079">MGVGVSILFFFSIHTQTSPTLTHQHPVQEIKTVSQYESPIPQAVPADDTAISVATSLVFTSFPRIPTPPIPQEKPISPPPPPSLATSPTEQRASSSPEQTVTQIPESPPPYIVNHEKIREDLLSAIDERTIPALEEAIQQVKDHDYIEPLKYECERALELLNRLMKIEHMK</sequence>
<feature type="compositionally biased region" description="Pro residues" evidence="1">
    <location>
        <begin position="67"/>
        <end position="83"/>
    </location>
</feature>
<name>A0A819U5J7_9BILA</name>
<feature type="signal peptide" evidence="2">
    <location>
        <begin position="1"/>
        <end position="17"/>
    </location>
</feature>
<dbReference type="Proteomes" id="UP000663881">
    <property type="component" value="Unassembled WGS sequence"/>
</dbReference>
<feature type="chain" id="PRO_5032896555" evidence="2">
    <location>
        <begin position="18"/>
        <end position="171"/>
    </location>
</feature>
<feature type="region of interest" description="Disordered" evidence="1">
    <location>
        <begin position="67"/>
        <end position="111"/>
    </location>
</feature>
<evidence type="ECO:0000256" key="1">
    <source>
        <dbReference type="SAM" id="MobiDB-lite"/>
    </source>
</evidence>
<proteinExistence type="predicted"/>
<dbReference type="EMBL" id="CAJOAY010004944">
    <property type="protein sequence ID" value="CAF4089225.1"/>
    <property type="molecule type" value="Genomic_DNA"/>
</dbReference>
<dbReference type="AlphaFoldDB" id="A0A819U5J7"/>
<organism evidence="3 4">
    <name type="scientific">Adineta steineri</name>
    <dbReference type="NCBI Taxonomy" id="433720"/>
    <lineage>
        <taxon>Eukaryota</taxon>
        <taxon>Metazoa</taxon>
        <taxon>Spiralia</taxon>
        <taxon>Gnathifera</taxon>
        <taxon>Rotifera</taxon>
        <taxon>Eurotatoria</taxon>
        <taxon>Bdelloidea</taxon>
        <taxon>Adinetida</taxon>
        <taxon>Adinetidae</taxon>
        <taxon>Adineta</taxon>
    </lineage>
</organism>
<evidence type="ECO:0000313" key="3">
    <source>
        <dbReference type="EMBL" id="CAF4089225.1"/>
    </source>
</evidence>
<keyword evidence="2" id="KW-0732">Signal</keyword>
<reference evidence="3" key="1">
    <citation type="submission" date="2021-02" db="EMBL/GenBank/DDBJ databases">
        <authorList>
            <person name="Nowell W R."/>
        </authorList>
    </citation>
    <scope>NUCLEOTIDE SEQUENCE</scope>
</reference>